<proteinExistence type="predicted"/>
<reference evidence="1" key="1">
    <citation type="journal article" date="2019" name="Sci. Rep.">
        <title>Draft genome of Tanacetum cinerariifolium, the natural source of mosquito coil.</title>
        <authorList>
            <person name="Yamashiro T."/>
            <person name="Shiraishi A."/>
            <person name="Satake H."/>
            <person name="Nakayama K."/>
        </authorList>
    </citation>
    <scope>NUCLEOTIDE SEQUENCE</scope>
</reference>
<dbReference type="AlphaFoldDB" id="A0A699LA97"/>
<sequence>SVVPSVSAASSKASVSTLPDVDNLSDDVIYSFFTSQSNSPQLDNEDLKQIDADDLKEIDLKWQMAMLTMRARRSPRDNRNKDTLRRTVPVEASTSNALVSQCDGVGSYYWSFHTHEVSTNYALMAFTSSGLSSSLGLESVEARLVVYQQNENVFKEDIKLLKLDVILRDNALVELRKKFEKAEKEGGELKLTLKKFQTSSKNLSKLLESQITDKTGLGYDNQVFNSQVFDYDELNSSESDDNVPTSLVNDRYKSGEWYHDVPPPYTGTFMPLKPDLVFHDAPPASETVPNVVHVKFSTNKTSKEISKTLRTDAPIIKDWISDSEDESEPKSMCNQKEHSFVQTSEHVKTPKAFVKTVEHPKQAENLRTDNQNSRGHQHSWNRKACFVCKSFNHLIKDCDFYEK</sequence>
<dbReference type="EMBL" id="BKCJ010600221">
    <property type="protein sequence ID" value="GFB31589.1"/>
    <property type="molecule type" value="Genomic_DNA"/>
</dbReference>
<name>A0A699LA97_TANCI</name>
<accession>A0A699LA97</accession>
<feature type="non-terminal residue" evidence="1">
    <location>
        <position position="1"/>
    </location>
</feature>
<evidence type="ECO:0000313" key="1">
    <source>
        <dbReference type="EMBL" id="GFB31589.1"/>
    </source>
</evidence>
<comment type="caution">
    <text evidence="1">The sequence shown here is derived from an EMBL/GenBank/DDBJ whole genome shotgun (WGS) entry which is preliminary data.</text>
</comment>
<protein>
    <submittedName>
        <fullName evidence="1">Ribonuclease H-like domain-containing protein</fullName>
    </submittedName>
</protein>
<organism evidence="1">
    <name type="scientific">Tanacetum cinerariifolium</name>
    <name type="common">Dalmatian daisy</name>
    <name type="synonym">Chrysanthemum cinerariifolium</name>
    <dbReference type="NCBI Taxonomy" id="118510"/>
    <lineage>
        <taxon>Eukaryota</taxon>
        <taxon>Viridiplantae</taxon>
        <taxon>Streptophyta</taxon>
        <taxon>Embryophyta</taxon>
        <taxon>Tracheophyta</taxon>
        <taxon>Spermatophyta</taxon>
        <taxon>Magnoliopsida</taxon>
        <taxon>eudicotyledons</taxon>
        <taxon>Gunneridae</taxon>
        <taxon>Pentapetalae</taxon>
        <taxon>asterids</taxon>
        <taxon>campanulids</taxon>
        <taxon>Asterales</taxon>
        <taxon>Asteraceae</taxon>
        <taxon>Asteroideae</taxon>
        <taxon>Anthemideae</taxon>
        <taxon>Anthemidinae</taxon>
        <taxon>Tanacetum</taxon>
    </lineage>
</organism>
<gene>
    <name evidence="1" type="ORF">Tci_703560</name>
</gene>